<dbReference type="GO" id="GO:0004852">
    <property type="term" value="F:uroporphyrinogen-III synthase activity"/>
    <property type="evidence" value="ECO:0007669"/>
    <property type="project" value="UniProtKB-EC"/>
</dbReference>
<keyword evidence="2" id="KW-0456">Lyase</keyword>
<reference evidence="2 3" key="1">
    <citation type="journal article" date="2014" name="BMC Genomics">
        <title>Architecture and functions of a multipartite genome of the methylotrophic bacterium Paracoccus aminophilus JCM 7686, containing primary and secondary chromids.</title>
        <authorList>
            <person name="Dziewit L."/>
            <person name="Czarnecki J."/>
            <person name="Wibberg D."/>
            <person name="Radlinska M."/>
            <person name="Mrozek P."/>
            <person name="Szymczak M."/>
            <person name="Schluter A."/>
            <person name="Puhler A."/>
            <person name="Bartosik D."/>
        </authorList>
    </citation>
    <scope>NUCLEOTIDE SEQUENCE [LARGE SCALE GENOMIC DNA]</scope>
    <source>
        <strain evidence="2">JCM 7686</strain>
    </source>
</reference>
<dbReference type="PATRIC" id="fig|1367847.3.peg.491"/>
<accession>S5XRF4</accession>
<dbReference type="InterPro" id="IPR036108">
    <property type="entry name" value="4pyrrol_syn_uPrphyn_synt_sf"/>
</dbReference>
<gene>
    <name evidence="2" type="ORF">JCM7686_0543</name>
</gene>
<dbReference type="OrthoDB" id="7204250at2"/>
<dbReference type="HOGENOM" id="CLU_011276_10_0_5"/>
<sequence length="218" mass="22316">MPLLLLTRPEPAARRFAAEAAGLGLDVVISPILRIVGLPHDATRIAAATGLVFTSENGVAFAGPGRGRPALCVGPRTAAAAQAAGYEAVAGPGDAARLLPMLQDLGPGWVHPHGRHVAKVLPVEGIAVYDQIAQPLNAEARAHLAGAEPICLPLFSPRSARLLSQEAEAARAPLWLAPISLAAAKAWQGPAARQVLAETPDAAGILGALGALLRSEHS</sequence>
<dbReference type="AlphaFoldDB" id="S5XRF4"/>
<dbReference type="eggNOG" id="COG1587">
    <property type="taxonomic scope" value="Bacteria"/>
</dbReference>
<dbReference type="InterPro" id="IPR003754">
    <property type="entry name" value="4pyrrol_synth_uPrphyn_synth"/>
</dbReference>
<organism evidence="2 3">
    <name type="scientific">Paracoccus aminophilus JCM 7686</name>
    <dbReference type="NCBI Taxonomy" id="1367847"/>
    <lineage>
        <taxon>Bacteria</taxon>
        <taxon>Pseudomonadati</taxon>
        <taxon>Pseudomonadota</taxon>
        <taxon>Alphaproteobacteria</taxon>
        <taxon>Rhodobacterales</taxon>
        <taxon>Paracoccaceae</taxon>
        <taxon>Paracoccus</taxon>
    </lineage>
</organism>
<feature type="domain" description="Tetrapyrrole biosynthesis uroporphyrinogen III synthase" evidence="1">
    <location>
        <begin position="16"/>
        <end position="204"/>
    </location>
</feature>
<protein>
    <submittedName>
        <fullName evidence="2">Uroporphyrinogen-III synthase</fullName>
        <ecNumber evidence="2">4.2.1.75</ecNumber>
    </submittedName>
</protein>
<dbReference type="STRING" id="1367847.JCM7686_0543"/>
<proteinExistence type="predicted"/>
<dbReference type="RefSeq" id="WP_020949291.1">
    <property type="nucleotide sequence ID" value="NC_022041.1"/>
</dbReference>
<dbReference type="GO" id="GO:0033014">
    <property type="term" value="P:tetrapyrrole biosynthetic process"/>
    <property type="evidence" value="ECO:0007669"/>
    <property type="project" value="InterPro"/>
</dbReference>
<dbReference type="KEGG" id="pami:JCM7686_0543"/>
<dbReference type="SUPFAM" id="SSF69618">
    <property type="entry name" value="HemD-like"/>
    <property type="match status" value="1"/>
</dbReference>
<name>S5XRF4_PARAH</name>
<evidence type="ECO:0000313" key="3">
    <source>
        <dbReference type="Proteomes" id="UP000015480"/>
    </source>
</evidence>
<dbReference type="Proteomes" id="UP000015480">
    <property type="component" value="Chromosome"/>
</dbReference>
<dbReference type="Pfam" id="PF02602">
    <property type="entry name" value="HEM4"/>
    <property type="match status" value="1"/>
</dbReference>
<dbReference type="Gene3D" id="3.40.50.10090">
    <property type="match status" value="1"/>
</dbReference>
<evidence type="ECO:0000259" key="1">
    <source>
        <dbReference type="Pfam" id="PF02602"/>
    </source>
</evidence>
<dbReference type="EMBL" id="CP006650">
    <property type="protein sequence ID" value="AGT07652.1"/>
    <property type="molecule type" value="Genomic_DNA"/>
</dbReference>
<dbReference type="EC" id="4.2.1.75" evidence="2"/>
<evidence type="ECO:0000313" key="2">
    <source>
        <dbReference type="EMBL" id="AGT07652.1"/>
    </source>
</evidence>
<keyword evidence="3" id="KW-1185">Reference proteome</keyword>